<dbReference type="SUPFAM" id="SSF48498">
    <property type="entry name" value="Tetracyclin repressor-like, C-terminal domain"/>
    <property type="match status" value="1"/>
</dbReference>
<evidence type="ECO:0000256" key="3">
    <source>
        <dbReference type="ARBA" id="ARBA00023163"/>
    </source>
</evidence>
<evidence type="ECO:0000256" key="1">
    <source>
        <dbReference type="ARBA" id="ARBA00023015"/>
    </source>
</evidence>
<dbReference type="RefSeq" id="WP_308349220.1">
    <property type="nucleotide sequence ID" value="NZ_CP129971.1"/>
</dbReference>
<evidence type="ECO:0000259" key="5">
    <source>
        <dbReference type="PROSITE" id="PS50977"/>
    </source>
</evidence>
<dbReference type="PROSITE" id="PS01081">
    <property type="entry name" value="HTH_TETR_1"/>
    <property type="match status" value="1"/>
</dbReference>
<dbReference type="PROSITE" id="PS50977">
    <property type="entry name" value="HTH_TETR_2"/>
    <property type="match status" value="1"/>
</dbReference>
<dbReference type="AlphaFoldDB" id="A0AA49GB17"/>
<dbReference type="EMBL" id="CP129971">
    <property type="protein sequence ID" value="WKK77861.2"/>
    <property type="molecule type" value="Genomic_DNA"/>
</dbReference>
<dbReference type="InterPro" id="IPR036271">
    <property type="entry name" value="Tet_transcr_reg_TetR-rel_C_sf"/>
</dbReference>
<gene>
    <name evidence="6" type="ORF">QYS49_12730</name>
</gene>
<evidence type="ECO:0000256" key="4">
    <source>
        <dbReference type="PROSITE-ProRule" id="PRU00335"/>
    </source>
</evidence>
<dbReference type="SUPFAM" id="SSF46689">
    <property type="entry name" value="Homeodomain-like"/>
    <property type="match status" value="1"/>
</dbReference>
<dbReference type="KEGG" id="msaa:QYS49_12730"/>
<dbReference type="Proteomes" id="UP001230496">
    <property type="component" value="Chromosome"/>
</dbReference>
<dbReference type="InterPro" id="IPR001647">
    <property type="entry name" value="HTH_TetR"/>
</dbReference>
<dbReference type="Pfam" id="PF00440">
    <property type="entry name" value="TetR_N"/>
    <property type="match status" value="1"/>
</dbReference>
<proteinExistence type="predicted"/>
<keyword evidence="3" id="KW-0804">Transcription</keyword>
<dbReference type="PRINTS" id="PR00455">
    <property type="entry name" value="HTHTETR"/>
</dbReference>
<evidence type="ECO:0000313" key="6">
    <source>
        <dbReference type="EMBL" id="WKK77861.2"/>
    </source>
</evidence>
<dbReference type="InterPro" id="IPR023772">
    <property type="entry name" value="DNA-bd_HTH_TetR-type_CS"/>
</dbReference>
<dbReference type="GO" id="GO:0003677">
    <property type="term" value="F:DNA binding"/>
    <property type="evidence" value="ECO:0007669"/>
    <property type="project" value="UniProtKB-UniRule"/>
</dbReference>
<dbReference type="Pfam" id="PF16925">
    <property type="entry name" value="TetR_C_13"/>
    <property type="match status" value="1"/>
</dbReference>
<keyword evidence="2 4" id="KW-0238">DNA-binding</keyword>
<organism evidence="6 7">
    <name type="scientific">Marivirga salinarum</name>
    <dbReference type="NCBI Taxonomy" id="3059078"/>
    <lineage>
        <taxon>Bacteria</taxon>
        <taxon>Pseudomonadati</taxon>
        <taxon>Bacteroidota</taxon>
        <taxon>Cytophagia</taxon>
        <taxon>Cytophagales</taxon>
        <taxon>Marivirgaceae</taxon>
        <taxon>Marivirga</taxon>
    </lineage>
</organism>
<dbReference type="InterPro" id="IPR009057">
    <property type="entry name" value="Homeodomain-like_sf"/>
</dbReference>
<sequence>MRDAEATKEKILSTAAGLFNVQGFKATSLKDITDATGLTKGAIYRHFNDKDNLEVCTYDFISAKLQAKLREAIKDGNTAPDKLFAICDFFRAYIHSPIIVGGCPILNAGVESDDTKPGLNLKVKQLLDVFQKSLEHIVIKGMEYNQIKSETRPAQFASIFIASLEGGVLLSKIRKNSKDMEWVIEDLRIRIKNISK</sequence>
<evidence type="ECO:0000313" key="7">
    <source>
        <dbReference type="Proteomes" id="UP001230496"/>
    </source>
</evidence>
<feature type="domain" description="HTH tetR-type" evidence="5">
    <location>
        <begin position="5"/>
        <end position="65"/>
    </location>
</feature>
<reference evidence="6 7" key="1">
    <citation type="submission" date="2023-08" db="EMBL/GenBank/DDBJ databases">
        <title>Comparative genomics and taxonomic characterization of three novel marine species of genus Marivirga.</title>
        <authorList>
            <person name="Muhammad N."/>
            <person name="Kim S.-G."/>
        </authorList>
    </citation>
    <scope>NUCLEOTIDE SEQUENCE [LARGE SCALE GENOMIC DNA]</scope>
    <source>
        <strain evidence="6 7">BDSF4-3</strain>
    </source>
</reference>
<dbReference type="PANTHER" id="PTHR47506:SF3">
    <property type="entry name" value="HTH-TYPE TRANSCRIPTIONAL REGULATOR LMRA"/>
    <property type="match status" value="1"/>
</dbReference>
<dbReference type="InterPro" id="IPR011075">
    <property type="entry name" value="TetR_C"/>
</dbReference>
<dbReference type="PANTHER" id="PTHR47506">
    <property type="entry name" value="TRANSCRIPTIONAL REGULATORY PROTEIN"/>
    <property type="match status" value="1"/>
</dbReference>
<evidence type="ECO:0000256" key="2">
    <source>
        <dbReference type="ARBA" id="ARBA00023125"/>
    </source>
</evidence>
<keyword evidence="7" id="KW-1185">Reference proteome</keyword>
<name>A0AA49GB17_9BACT</name>
<protein>
    <submittedName>
        <fullName evidence="6">TetR/AcrR family transcriptional regulator</fullName>
    </submittedName>
</protein>
<feature type="DNA-binding region" description="H-T-H motif" evidence="4">
    <location>
        <begin position="28"/>
        <end position="47"/>
    </location>
</feature>
<dbReference type="Gene3D" id="1.10.357.10">
    <property type="entry name" value="Tetracycline Repressor, domain 2"/>
    <property type="match status" value="1"/>
</dbReference>
<accession>A0AA49GB17</accession>
<keyword evidence="1" id="KW-0805">Transcription regulation</keyword>